<accession>A0A5S9QT36</accession>
<dbReference type="OrthoDB" id="3290566at2"/>
<dbReference type="EMBL" id="CACSIP010000019">
    <property type="protein sequence ID" value="CAA0122055.1"/>
    <property type="molecule type" value="Genomic_DNA"/>
</dbReference>
<protein>
    <recommendedName>
        <fullName evidence="4">Smu12A</fullName>
    </recommendedName>
</protein>
<gene>
    <name evidence="2" type="ORF">AELLOGFF_04430</name>
</gene>
<reference evidence="2 3" key="1">
    <citation type="submission" date="2019-11" db="EMBL/GenBank/DDBJ databases">
        <authorList>
            <person name="Holert J."/>
        </authorList>
    </citation>
    <scope>NUCLEOTIDE SEQUENCE [LARGE SCALE GENOMIC DNA]</scope>
    <source>
        <strain evidence="2">BC8_1</strain>
    </source>
</reference>
<organism evidence="2 3">
    <name type="scientific">Mycolicibacterium vanbaalenii</name>
    <name type="common">Mycobacterium vanbaalenii</name>
    <dbReference type="NCBI Taxonomy" id="110539"/>
    <lineage>
        <taxon>Bacteria</taxon>
        <taxon>Bacillati</taxon>
        <taxon>Actinomycetota</taxon>
        <taxon>Actinomycetes</taxon>
        <taxon>Mycobacteriales</taxon>
        <taxon>Mycobacteriaceae</taxon>
        <taxon>Mycolicibacterium</taxon>
    </lineage>
</organism>
<dbReference type="AlphaFoldDB" id="A0A5S9QT36"/>
<evidence type="ECO:0000256" key="1">
    <source>
        <dbReference type="SAM" id="MobiDB-lite"/>
    </source>
</evidence>
<dbReference type="Proteomes" id="UP000430146">
    <property type="component" value="Unassembled WGS sequence"/>
</dbReference>
<feature type="region of interest" description="Disordered" evidence="1">
    <location>
        <begin position="1"/>
        <end position="28"/>
    </location>
</feature>
<keyword evidence="3" id="KW-1185">Reference proteome</keyword>
<feature type="compositionally biased region" description="Basic and acidic residues" evidence="1">
    <location>
        <begin position="68"/>
        <end position="80"/>
    </location>
</feature>
<evidence type="ECO:0000313" key="2">
    <source>
        <dbReference type="EMBL" id="CAA0122055.1"/>
    </source>
</evidence>
<sequence>MRHHPHSRRPGRSGGWQQADQPDATDAADWFAGRMPEDWFAGDPQVVVDREEITVIGRLPEGADSSESEARASGRAARFREQTRTERMRIADEAEARYGRKVAWGVEIAATGAAPERILFTHMAVPVMTRLRQPERQVLDTLVDAGVARSRSDALAWSVRLVGEHADEWLADLREAMRNVDDLRAAGPQV</sequence>
<evidence type="ECO:0000313" key="3">
    <source>
        <dbReference type="Proteomes" id="UP000430146"/>
    </source>
</evidence>
<proteinExistence type="predicted"/>
<feature type="compositionally biased region" description="Basic residues" evidence="1">
    <location>
        <begin position="1"/>
        <end position="11"/>
    </location>
</feature>
<feature type="compositionally biased region" description="Low complexity" evidence="1">
    <location>
        <begin position="15"/>
        <end position="28"/>
    </location>
</feature>
<dbReference type="RefSeq" id="WP_159231021.1">
    <property type="nucleotide sequence ID" value="NZ_CACSIP010000019.1"/>
</dbReference>
<evidence type="ECO:0008006" key="4">
    <source>
        <dbReference type="Google" id="ProtNLM"/>
    </source>
</evidence>
<feature type="region of interest" description="Disordered" evidence="1">
    <location>
        <begin position="59"/>
        <end position="80"/>
    </location>
</feature>
<name>A0A5S9QT36_MYCVN</name>